<protein>
    <submittedName>
        <fullName evidence="1">Uncharacterized protein</fullName>
    </submittedName>
</protein>
<dbReference type="AlphaFoldDB" id="A0A5K7ZDQ6"/>
<dbReference type="Proteomes" id="UP000427769">
    <property type="component" value="Chromosome"/>
</dbReference>
<accession>A0A5K7ZDQ6</accession>
<name>A0A5K7ZDQ6_9BACT</name>
<evidence type="ECO:0000313" key="2">
    <source>
        <dbReference type="Proteomes" id="UP000427769"/>
    </source>
</evidence>
<evidence type="ECO:0000313" key="1">
    <source>
        <dbReference type="EMBL" id="BBO79278.1"/>
    </source>
</evidence>
<organism evidence="1 2">
    <name type="scientific">Desulfosarcina widdelii</name>
    <dbReference type="NCBI Taxonomy" id="947919"/>
    <lineage>
        <taxon>Bacteria</taxon>
        <taxon>Pseudomonadati</taxon>
        <taxon>Thermodesulfobacteriota</taxon>
        <taxon>Desulfobacteria</taxon>
        <taxon>Desulfobacterales</taxon>
        <taxon>Desulfosarcinaceae</taxon>
        <taxon>Desulfosarcina</taxon>
    </lineage>
</organism>
<gene>
    <name evidence="1" type="ORF">DSCW_66950</name>
</gene>
<sequence>MVSRPRMMPNRRMPNMASRHSRYALVDMASPPDSLAYAHPTDGVFLLDEMNGWFCHTPDGHLCGSQEMRQAGGLA</sequence>
<dbReference type="EMBL" id="AP021875">
    <property type="protein sequence ID" value="BBO79278.1"/>
    <property type="molecule type" value="Genomic_DNA"/>
</dbReference>
<reference evidence="1 2" key="1">
    <citation type="submission" date="2019-11" db="EMBL/GenBank/DDBJ databases">
        <title>Comparative genomics of hydrocarbon-degrading Desulfosarcina strains.</title>
        <authorList>
            <person name="Watanabe M."/>
            <person name="Kojima H."/>
            <person name="Fukui M."/>
        </authorList>
    </citation>
    <scope>NUCLEOTIDE SEQUENCE [LARGE SCALE GENOMIC DNA]</scope>
    <source>
        <strain evidence="1 2">PP31</strain>
    </source>
</reference>
<proteinExistence type="predicted"/>
<dbReference type="KEGG" id="dwd:DSCW_66950"/>
<keyword evidence="2" id="KW-1185">Reference proteome</keyword>